<organism evidence="1 2">
    <name type="scientific">Legionella spiritensis</name>
    <dbReference type="NCBI Taxonomy" id="452"/>
    <lineage>
        <taxon>Bacteria</taxon>
        <taxon>Pseudomonadati</taxon>
        <taxon>Pseudomonadota</taxon>
        <taxon>Gammaproteobacteria</taxon>
        <taxon>Legionellales</taxon>
        <taxon>Legionellaceae</taxon>
        <taxon>Legionella</taxon>
    </lineage>
</organism>
<dbReference type="Pfam" id="PF08892">
    <property type="entry name" value="YqcI_YcgG"/>
    <property type="match status" value="1"/>
</dbReference>
<dbReference type="PATRIC" id="fig|452.5.peg.1227"/>
<dbReference type="NCBIfam" id="NF041366">
    <property type="entry name" value="GntA_guanitoxin"/>
    <property type="match status" value="1"/>
</dbReference>
<keyword evidence="2" id="KW-1185">Reference proteome</keyword>
<evidence type="ECO:0000313" key="1">
    <source>
        <dbReference type="EMBL" id="KTD64301.1"/>
    </source>
</evidence>
<protein>
    <submittedName>
        <fullName evidence="1">YqcI/YcgG family protein</fullName>
    </submittedName>
</protein>
<dbReference type="EMBL" id="LNYX01000013">
    <property type="protein sequence ID" value="KTD64301.1"/>
    <property type="molecule type" value="Genomic_DNA"/>
</dbReference>
<gene>
    <name evidence="1" type="ORF">Lspi_1108</name>
</gene>
<proteinExistence type="predicted"/>
<dbReference type="STRING" id="452.Lspi_1108"/>
<comment type="caution">
    <text evidence="1">The sequence shown here is derived from an EMBL/GenBank/DDBJ whole genome shotgun (WGS) entry which is preliminary data.</text>
</comment>
<sequence>MKDIECLFRDKVLSGKFPCIGAKASITKGKYQFVLLDQMATEKSTVLLYQSLKAFAGMRTTIDKRFASFIACFTKKGFLTAEKFEILLWNQLKMLHDIDESDWDREVSSDINNPCFSYSIAGQAYFVIGMCPDHPRECRKFPYPILIFNSHHQFKYLKKIDLFYKIQKAVRLKEMEYNGSINPNLINVGEHSEALQYSGLKAEAGWKCPVHFDKKGS</sequence>
<dbReference type="PANTHER" id="PTHR40045">
    <property type="entry name" value="YCGG FAMILY PROTEIN"/>
    <property type="match status" value="1"/>
</dbReference>
<reference evidence="1 2" key="1">
    <citation type="submission" date="2015-11" db="EMBL/GenBank/DDBJ databases">
        <title>Genomic analysis of 38 Legionella species identifies large and diverse effector repertoires.</title>
        <authorList>
            <person name="Burstein D."/>
            <person name="Amaro F."/>
            <person name="Zusman T."/>
            <person name="Lifshitz Z."/>
            <person name="Cohen O."/>
            <person name="Gilbert J.A."/>
            <person name="Pupko T."/>
            <person name="Shuman H.A."/>
            <person name="Segal G."/>
        </authorList>
    </citation>
    <scope>NUCLEOTIDE SEQUENCE [LARGE SCALE GENOMIC DNA]</scope>
    <source>
        <strain evidence="1 2">Mt.St.Helens-9</strain>
    </source>
</reference>
<dbReference type="OrthoDB" id="283514at2"/>
<dbReference type="RefSeq" id="WP_058483047.1">
    <property type="nucleotide sequence ID" value="NZ_CAAAII010000005.1"/>
</dbReference>
<name>A0A0W0Z5B4_LEGSP</name>
<dbReference type="PANTHER" id="PTHR40045:SF1">
    <property type="entry name" value="YQCI_YCGG FAMILY PROTEIN"/>
    <property type="match status" value="1"/>
</dbReference>
<accession>A0A0W0Z5B4</accession>
<dbReference type="AlphaFoldDB" id="A0A0W0Z5B4"/>
<evidence type="ECO:0000313" key="2">
    <source>
        <dbReference type="Proteomes" id="UP000054877"/>
    </source>
</evidence>
<dbReference type="InterPro" id="IPR014988">
    <property type="entry name" value="Uncharacterised_YqcI/YcgG"/>
</dbReference>
<dbReference type="Proteomes" id="UP000054877">
    <property type="component" value="Unassembled WGS sequence"/>
</dbReference>